<dbReference type="EMBL" id="LC738881">
    <property type="protein sequence ID" value="BDT63128.1"/>
    <property type="molecule type" value="Genomic_DNA"/>
</dbReference>
<sequence length="272" mass="29184">MEFSGLMPTAAGGAVFDDIAHATREFTGVVNNAVAELLTSTITVGEVVRSSISPNVAKITSAVEDNLGERGSRLSTTGLDLEKAMGEVLQAPGGFVLPEALKKMAIKKYKRTGRDLCADLEGRLFTSSQVAVVVARVKCLENTLDLAFNPTAGFNSSGLTVALTDKESHDGDEHVLVTNQWGATTRNENGVGIVNKTDRDLNVYVLTMLENSESEDTPPYLVFPKNTLLEVAPQEKAIVKAVLNYEESLAPGAPLVIGKETNVLFYLYISYA</sequence>
<reference evidence="1" key="1">
    <citation type="submission" date="2022-10" db="EMBL/GenBank/DDBJ databases">
        <title>Genome sequences of endogenous nimaviruses in decapod crustaceans.</title>
        <authorList>
            <person name="Kawato S."/>
            <person name="Nozaki R."/>
            <person name="Kondo H."/>
            <person name="Hirono I."/>
        </authorList>
    </citation>
    <scope>NUCLEOTIDE SEQUENCE</scope>
    <source>
        <strain evidence="1">Fukuoka2019</strain>
    </source>
</reference>
<accession>A0A9C7F7B3</accession>
<protein>
    <submittedName>
        <fullName evidence="1">Uncharacterized protein</fullName>
    </submittedName>
</protein>
<proteinExistence type="predicted"/>
<evidence type="ECO:0000313" key="1">
    <source>
        <dbReference type="EMBL" id="BDT63128.1"/>
    </source>
</evidence>
<organism evidence="1">
    <name type="scientific">Sicyonia whispovirus</name>
    <dbReference type="NCBI Taxonomy" id="2984283"/>
    <lineage>
        <taxon>Viruses</taxon>
        <taxon>Viruses incertae sedis</taxon>
        <taxon>Naldaviricetes</taxon>
        <taxon>Nimaviridae</taxon>
        <taxon>Whispovirus</taxon>
    </lineage>
</organism>
<name>A0A9C7F7B3_9VIRU</name>